<keyword evidence="4" id="KW-1185">Reference proteome</keyword>
<dbReference type="AlphaFoldDB" id="A0A927GQP7"/>
<dbReference type="InterPro" id="IPR010994">
    <property type="entry name" value="RuvA_2-like"/>
</dbReference>
<dbReference type="GO" id="GO:0015627">
    <property type="term" value="C:type II protein secretion system complex"/>
    <property type="evidence" value="ECO:0007669"/>
    <property type="project" value="TreeGrafter"/>
</dbReference>
<organism evidence="3 4">
    <name type="scientific">Paenibacillus sabuli</name>
    <dbReference type="NCBI Taxonomy" id="2772509"/>
    <lineage>
        <taxon>Bacteria</taxon>
        <taxon>Bacillati</taxon>
        <taxon>Bacillota</taxon>
        <taxon>Bacilli</taxon>
        <taxon>Bacillales</taxon>
        <taxon>Paenibacillaceae</taxon>
        <taxon>Paenibacillus</taxon>
    </lineage>
</organism>
<gene>
    <name evidence="3" type="ORF">IDH44_04730</name>
</gene>
<keyword evidence="3" id="KW-0238">DNA-binding</keyword>
<dbReference type="InterPro" id="IPR004509">
    <property type="entry name" value="Competence_ComEA_HhH"/>
</dbReference>
<dbReference type="GO" id="GO:0003677">
    <property type="term" value="F:DNA binding"/>
    <property type="evidence" value="ECO:0007669"/>
    <property type="project" value="UniProtKB-KW"/>
</dbReference>
<dbReference type="Pfam" id="PF12836">
    <property type="entry name" value="HHH_3"/>
    <property type="match status" value="1"/>
</dbReference>
<reference evidence="3" key="1">
    <citation type="submission" date="2020-09" db="EMBL/GenBank/DDBJ databases">
        <title>A novel bacterium of genus Paenibacillus, isolated from South China Sea.</title>
        <authorList>
            <person name="Huang H."/>
            <person name="Mo K."/>
            <person name="Hu Y."/>
        </authorList>
    </citation>
    <scope>NUCLEOTIDE SEQUENCE</scope>
    <source>
        <strain evidence="3">IB182496</strain>
    </source>
</reference>
<evidence type="ECO:0000313" key="3">
    <source>
        <dbReference type="EMBL" id="MBD2844486.1"/>
    </source>
</evidence>
<feature type="domain" description="Helix-hairpin-helix DNA-binding motif class 1" evidence="2">
    <location>
        <begin position="111"/>
        <end position="130"/>
    </location>
</feature>
<dbReference type="SMART" id="SM00278">
    <property type="entry name" value="HhH1"/>
    <property type="match status" value="2"/>
</dbReference>
<evidence type="ECO:0000259" key="2">
    <source>
        <dbReference type="SMART" id="SM00278"/>
    </source>
</evidence>
<feature type="compositionally biased region" description="Basic and acidic residues" evidence="1">
    <location>
        <begin position="8"/>
        <end position="29"/>
    </location>
</feature>
<dbReference type="PANTHER" id="PTHR21180">
    <property type="entry name" value="ENDONUCLEASE/EXONUCLEASE/PHOSPHATASE FAMILY DOMAIN-CONTAINING PROTEIN 1"/>
    <property type="match status" value="1"/>
</dbReference>
<dbReference type="Proteomes" id="UP000621560">
    <property type="component" value="Unassembled WGS sequence"/>
</dbReference>
<accession>A0A927GQP7</accession>
<dbReference type="NCBIfam" id="TIGR00426">
    <property type="entry name" value="competence protein ComEA helix-hairpin-helix repeat region"/>
    <property type="match status" value="1"/>
</dbReference>
<feature type="region of interest" description="Disordered" evidence="1">
    <location>
        <begin position="1"/>
        <end position="37"/>
    </location>
</feature>
<dbReference type="GO" id="GO:0015628">
    <property type="term" value="P:protein secretion by the type II secretion system"/>
    <property type="evidence" value="ECO:0007669"/>
    <property type="project" value="TreeGrafter"/>
</dbReference>
<dbReference type="InterPro" id="IPR051675">
    <property type="entry name" value="Endo/Exo/Phosphatase_dom_1"/>
</dbReference>
<protein>
    <submittedName>
        <fullName evidence="3">ComEA family DNA-binding protein</fullName>
    </submittedName>
</protein>
<dbReference type="Gene3D" id="1.10.150.280">
    <property type="entry name" value="AF1531-like domain"/>
    <property type="match status" value="1"/>
</dbReference>
<name>A0A927GQP7_9BACL</name>
<dbReference type="SUPFAM" id="SSF47781">
    <property type="entry name" value="RuvA domain 2-like"/>
    <property type="match status" value="1"/>
</dbReference>
<evidence type="ECO:0000256" key="1">
    <source>
        <dbReference type="SAM" id="MobiDB-lite"/>
    </source>
</evidence>
<dbReference type="InterPro" id="IPR003583">
    <property type="entry name" value="Hlx-hairpin-Hlx_DNA-bd_motif"/>
</dbReference>
<feature type="domain" description="Helix-hairpin-helix DNA-binding motif class 1" evidence="2">
    <location>
        <begin position="141"/>
        <end position="160"/>
    </location>
</feature>
<dbReference type="PANTHER" id="PTHR21180:SF32">
    <property type="entry name" value="ENDONUCLEASE_EXONUCLEASE_PHOSPHATASE FAMILY DOMAIN-CONTAINING PROTEIN 1"/>
    <property type="match status" value="1"/>
</dbReference>
<dbReference type="EMBL" id="JACXIZ010000011">
    <property type="protein sequence ID" value="MBD2844486.1"/>
    <property type="molecule type" value="Genomic_DNA"/>
</dbReference>
<evidence type="ECO:0000313" key="4">
    <source>
        <dbReference type="Proteomes" id="UP000621560"/>
    </source>
</evidence>
<comment type="caution">
    <text evidence="3">The sequence shown here is derived from an EMBL/GenBank/DDBJ whole genome shotgun (WGS) entry which is preliminary data.</text>
</comment>
<sequence length="170" mass="17766">MQSGLPEIPHDSSESGKNFDEGKVQEMKRSLQGRQRRRSGGRGLAALLAAAALCLAVAAVTLERPADEDVPWQRVDAAVSLALEGMAAAQEAAAAASEPEGPVDLNAASAAELQALQGIGPAKAQAIVDDRETNGPFAQAEDLLRVTGIGEKTLENLKADIVVYPVDVRE</sequence>
<proteinExistence type="predicted"/>
<dbReference type="GO" id="GO:0006281">
    <property type="term" value="P:DNA repair"/>
    <property type="evidence" value="ECO:0007669"/>
    <property type="project" value="InterPro"/>
</dbReference>